<dbReference type="InterPro" id="IPR004378">
    <property type="entry name" value="F420H2_quin_Rdtase"/>
</dbReference>
<proteinExistence type="predicted"/>
<organism evidence="1 2">
    <name type="scientific">Mycolicibacterium vulneris</name>
    <dbReference type="NCBI Taxonomy" id="547163"/>
    <lineage>
        <taxon>Bacteria</taxon>
        <taxon>Bacillati</taxon>
        <taxon>Actinomycetota</taxon>
        <taxon>Actinomycetes</taxon>
        <taxon>Mycobacteriales</taxon>
        <taxon>Mycobacteriaceae</taxon>
        <taxon>Mycolicibacterium</taxon>
    </lineage>
</organism>
<dbReference type="Gene3D" id="2.30.110.10">
    <property type="entry name" value="Electron Transport, Fmn-binding Protein, Chain A"/>
    <property type="match status" value="1"/>
</dbReference>
<comment type="caution">
    <text evidence="1">The sequence shown here is derived from an EMBL/GenBank/DDBJ whole genome shotgun (WGS) entry which is preliminary data.</text>
</comment>
<evidence type="ECO:0000313" key="2">
    <source>
        <dbReference type="Proteomes" id="UP000242320"/>
    </source>
</evidence>
<reference evidence="1 2" key="1">
    <citation type="submission" date="2017-04" db="EMBL/GenBank/DDBJ databases">
        <title>The new phylogeny of genus Mycobacterium.</title>
        <authorList>
            <person name="Tortoli E."/>
            <person name="Trovato A."/>
            <person name="Cirillo D.M."/>
        </authorList>
    </citation>
    <scope>NUCLEOTIDE SEQUENCE [LARGE SCALE GENOMIC DNA]</scope>
    <source>
        <strain evidence="1 2">DSM 45247</strain>
    </source>
</reference>
<sequence>MSAKDHPNNAPGIPMVFPPWFERFQIKYFNPALKPFVRYLPGTATIKHRGRTSGKPYETIVTTYRKGNTLAIALGHGKTNWVKNVLAAGEADVEFSRNRSVHLINPRILPAGSDGDGLPALARMQLRRIGVFVGDIA</sequence>
<keyword evidence="2" id="KW-1185">Reference proteome</keyword>
<dbReference type="AlphaFoldDB" id="A0A1X2LDD9"/>
<accession>A0A1X2LDD9</accession>
<dbReference type="InterPro" id="IPR012349">
    <property type="entry name" value="Split_barrel_FMN-bd"/>
</dbReference>
<protein>
    <submittedName>
        <fullName evidence="1">Nitroreductase</fullName>
    </submittedName>
</protein>
<dbReference type="NCBIfam" id="TIGR00026">
    <property type="entry name" value="hi_GC_TIGR00026"/>
    <property type="match status" value="1"/>
</dbReference>
<name>A0A1X2LDD9_9MYCO</name>
<dbReference type="EMBL" id="NCXM01000002">
    <property type="protein sequence ID" value="OSC31957.1"/>
    <property type="molecule type" value="Genomic_DNA"/>
</dbReference>
<evidence type="ECO:0000313" key="1">
    <source>
        <dbReference type="EMBL" id="OSC31957.1"/>
    </source>
</evidence>
<gene>
    <name evidence="1" type="ORF">B8W69_02265</name>
</gene>
<dbReference type="OrthoDB" id="4377327at2"/>
<dbReference type="Proteomes" id="UP000242320">
    <property type="component" value="Unassembled WGS sequence"/>
</dbReference>
<dbReference type="RefSeq" id="WP_085288387.1">
    <property type="nucleotide sequence ID" value="NZ_NCXM01000002.1"/>
</dbReference>
<dbReference type="GO" id="GO:0016491">
    <property type="term" value="F:oxidoreductase activity"/>
    <property type="evidence" value="ECO:0007669"/>
    <property type="project" value="InterPro"/>
</dbReference>